<feature type="compositionally biased region" description="Polar residues" evidence="8">
    <location>
        <begin position="1"/>
        <end position="13"/>
    </location>
</feature>
<dbReference type="SUPFAM" id="SSF57850">
    <property type="entry name" value="RING/U-box"/>
    <property type="match status" value="3"/>
</dbReference>
<dbReference type="CDD" id="cd02340">
    <property type="entry name" value="ZZ_NBR1_like"/>
    <property type="match status" value="1"/>
</dbReference>
<dbReference type="GO" id="GO:0006508">
    <property type="term" value="P:proteolysis"/>
    <property type="evidence" value="ECO:0007669"/>
    <property type="project" value="UniProtKB-KW"/>
</dbReference>
<evidence type="ECO:0000256" key="4">
    <source>
        <dbReference type="ARBA" id="ARBA00022833"/>
    </source>
</evidence>
<dbReference type="InterPro" id="IPR043145">
    <property type="entry name" value="Znf_ZZ_sf"/>
</dbReference>
<evidence type="ECO:0000313" key="12">
    <source>
        <dbReference type="Proteomes" id="UP000007148"/>
    </source>
</evidence>
<dbReference type="InParanoid" id="G4TNA1"/>
<dbReference type="AlphaFoldDB" id="G4TNA1"/>
<dbReference type="PROSITE" id="PS01357">
    <property type="entry name" value="ZF_ZZ_1"/>
    <property type="match status" value="1"/>
</dbReference>
<sequence>MAQLEKQASSTNVVDKPEQVATAETKTEAKAQLIASIKKKSKKSKKNARKVKTEYEPPKELAGILATEQLQEAMDRARERVATISRLCRARNEKFKDSEFDFSSDKDACLHGLGLDESARYDTSGVMRVTEIFDNPVLFKDGANASDIAQGVVGDCWFLSALGAIAAIPGLIEKICVAHDVQVGVYAFIFFRDGLWQEVIIDDQLFVSTASYDELSFEEAKVYHFDRDLYNSIARKGRKILCFGRGLTDDEVWVPLIEKAYAKFYGSYAAISGGWTMEGIEDLTGGVSYAREMHDVLDLDALWNELVEHTSRENKSKTYACGSNRPENAGGVKQENLIYNHAYAVLKAAEYNGKRFVVIRNPWGNNEWKGRWSDGSKEWTKEWLPALDVLDHKFGDDGQFVQEWSDFLTHWQSIDGARLFDSSWKVSSVWVELTGMTALHAGKWGDVSFTISVPQATPAVIVLQKVDTRSFKDIAGHLLYDFDFVIFKKGQKDIYATSFRKGKWRRSQSTEVDFEAGDYIVHVRLDALAYKEADYLEQLLPQMNERILAQTVARRKAAYSLALNYSDQNADNSIPVTLDNLAGYDLTEIELKWMEEKREADAKLKAEKKAALEANGATDETATTAGDEKEEKEGEGEENKAEAEPTTDPAAHDGTTCKMCSTSPINGALYTCNDESCQDYTLCTACFEKKEHNQAHSMTVRTTPTKIIHVGEQCSSCSKEPIIGTLYRCMKSDCDTNALCSVCYDKKEHSAKHPILVQPFPEEAEEEETQEEEEEVPVHENFTCDMCGTSPIVGPRFHCIDVSCPDFDLCEKCNARGVHSPTHHMMRLNSPEEATYLNASSSDGSELVLGLRVYTKAFAPATLAAQLKHVTLTA</sequence>
<dbReference type="PROSITE" id="PS50135">
    <property type="entry name" value="ZF_ZZ_2"/>
    <property type="match status" value="2"/>
</dbReference>
<keyword evidence="2" id="KW-0479">Metal-binding</keyword>
<proteinExistence type="inferred from homology"/>
<feature type="compositionally biased region" description="Basic and acidic residues" evidence="8">
    <location>
        <begin position="626"/>
        <end position="643"/>
    </location>
</feature>
<comment type="caution">
    <text evidence="11">The sequence shown here is derived from an EMBL/GenBank/DDBJ whole genome shotgun (WGS) entry which is preliminary data.</text>
</comment>
<dbReference type="PANTHER" id="PTHR10183">
    <property type="entry name" value="CALPAIN"/>
    <property type="match status" value="1"/>
</dbReference>
<dbReference type="OMA" id="NDESCQD"/>
<evidence type="ECO:0000313" key="11">
    <source>
        <dbReference type="EMBL" id="CCA72794.1"/>
    </source>
</evidence>
<gene>
    <name evidence="11" type="ORF">PIIN_06730</name>
</gene>
<feature type="region of interest" description="Disordered" evidence="8">
    <location>
        <begin position="1"/>
        <end position="27"/>
    </location>
</feature>
<dbReference type="OrthoDB" id="424753at2759"/>
<evidence type="ECO:0000256" key="2">
    <source>
        <dbReference type="ARBA" id="ARBA00022723"/>
    </source>
</evidence>
<keyword evidence="7 11" id="KW-0645">Protease</keyword>
<dbReference type="HOGENOM" id="CLU_006072_2_1_1"/>
<keyword evidence="3 6" id="KW-0863">Zinc-finger</keyword>
<dbReference type="GO" id="GO:0008270">
    <property type="term" value="F:zinc ion binding"/>
    <property type="evidence" value="ECO:0007669"/>
    <property type="project" value="UniProtKB-KW"/>
</dbReference>
<evidence type="ECO:0000256" key="5">
    <source>
        <dbReference type="PIRSR" id="PIRSR622684-1"/>
    </source>
</evidence>
<evidence type="ECO:0000256" key="6">
    <source>
        <dbReference type="PROSITE-ProRule" id="PRU00228"/>
    </source>
</evidence>
<protein>
    <submittedName>
        <fullName evidence="11">Related to micromolar calcium activated neutral protease 1 (Capn1)</fullName>
    </submittedName>
</protein>
<evidence type="ECO:0000256" key="3">
    <source>
        <dbReference type="ARBA" id="ARBA00022771"/>
    </source>
</evidence>
<feature type="active site" evidence="5 7">
    <location>
        <position position="361"/>
    </location>
</feature>
<dbReference type="PROSITE" id="PS50203">
    <property type="entry name" value="CALPAIN_CAT"/>
    <property type="match status" value="1"/>
</dbReference>
<dbReference type="InterPro" id="IPR001300">
    <property type="entry name" value="Peptidase_C2_calpain_cat"/>
</dbReference>
<dbReference type="Gene3D" id="3.90.70.10">
    <property type="entry name" value="Cysteine proteinases"/>
    <property type="match status" value="1"/>
</dbReference>
<dbReference type="SUPFAM" id="SSF54001">
    <property type="entry name" value="Cysteine proteinases"/>
    <property type="match status" value="1"/>
</dbReference>
<dbReference type="SMART" id="SM00291">
    <property type="entry name" value="ZnF_ZZ"/>
    <property type="match status" value="3"/>
</dbReference>
<name>G4TNA1_SERID</name>
<feature type="region of interest" description="Disordered" evidence="8">
    <location>
        <begin position="611"/>
        <end position="653"/>
    </location>
</feature>
<evidence type="ECO:0000256" key="8">
    <source>
        <dbReference type="SAM" id="MobiDB-lite"/>
    </source>
</evidence>
<dbReference type="PRINTS" id="PR00704">
    <property type="entry name" value="CALPAIN"/>
</dbReference>
<dbReference type="SMART" id="SM00230">
    <property type="entry name" value="CysPc"/>
    <property type="match status" value="1"/>
</dbReference>
<evidence type="ECO:0000256" key="7">
    <source>
        <dbReference type="PROSITE-ProRule" id="PRU00239"/>
    </source>
</evidence>
<feature type="compositionally biased region" description="Low complexity" evidence="8">
    <location>
        <begin position="612"/>
        <end position="625"/>
    </location>
</feature>
<reference evidence="11 12" key="1">
    <citation type="journal article" date="2011" name="PLoS Pathog.">
        <title>Endophytic Life Strategies Decoded by Genome and Transcriptome Analyses of the Mutualistic Root Symbiont Piriformospora indica.</title>
        <authorList>
            <person name="Zuccaro A."/>
            <person name="Lahrmann U."/>
            <person name="Guldener U."/>
            <person name="Langen G."/>
            <person name="Pfiffi S."/>
            <person name="Biedenkopf D."/>
            <person name="Wong P."/>
            <person name="Samans B."/>
            <person name="Grimm C."/>
            <person name="Basiewicz M."/>
            <person name="Murat C."/>
            <person name="Martin F."/>
            <person name="Kogel K.H."/>
        </authorList>
    </citation>
    <scope>NUCLEOTIDE SEQUENCE [LARGE SCALE GENOMIC DNA]</scope>
    <source>
        <strain evidence="11 12">DSM 11827</strain>
    </source>
</reference>
<dbReference type="eggNOG" id="KOG0045">
    <property type="taxonomic scope" value="Eukaryota"/>
</dbReference>
<keyword evidence="7" id="KW-0788">Thiol protease</keyword>
<dbReference type="STRING" id="1109443.G4TNA1"/>
<evidence type="ECO:0000256" key="1">
    <source>
        <dbReference type="ARBA" id="ARBA00007623"/>
    </source>
</evidence>
<dbReference type="InterPro" id="IPR000433">
    <property type="entry name" value="Znf_ZZ"/>
</dbReference>
<evidence type="ECO:0000259" key="10">
    <source>
        <dbReference type="PROSITE" id="PS50203"/>
    </source>
</evidence>
<dbReference type="GO" id="GO:0004198">
    <property type="term" value="F:calcium-dependent cysteine-type endopeptidase activity"/>
    <property type="evidence" value="ECO:0007669"/>
    <property type="project" value="InterPro"/>
</dbReference>
<dbReference type="Proteomes" id="UP000007148">
    <property type="component" value="Unassembled WGS sequence"/>
</dbReference>
<dbReference type="CDD" id="cd00044">
    <property type="entry name" value="CysPc"/>
    <property type="match status" value="1"/>
</dbReference>
<comment type="similarity">
    <text evidence="1">Belongs to the peptidase C2 family.</text>
</comment>
<feature type="active site" evidence="5 7">
    <location>
        <position position="156"/>
    </location>
</feature>
<keyword evidence="12" id="KW-1185">Reference proteome</keyword>
<organism evidence="11 12">
    <name type="scientific">Serendipita indica (strain DSM 11827)</name>
    <name type="common">Root endophyte fungus</name>
    <name type="synonym">Piriformospora indica</name>
    <dbReference type="NCBI Taxonomy" id="1109443"/>
    <lineage>
        <taxon>Eukaryota</taxon>
        <taxon>Fungi</taxon>
        <taxon>Dikarya</taxon>
        <taxon>Basidiomycota</taxon>
        <taxon>Agaricomycotina</taxon>
        <taxon>Agaricomycetes</taxon>
        <taxon>Sebacinales</taxon>
        <taxon>Serendipitaceae</taxon>
        <taxon>Serendipita</taxon>
    </lineage>
</organism>
<dbReference type="Gene3D" id="3.30.60.90">
    <property type="match status" value="3"/>
</dbReference>
<dbReference type="Pfam" id="PF00569">
    <property type="entry name" value="ZZ"/>
    <property type="match status" value="2"/>
</dbReference>
<feature type="domain" description="Calpain catalytic" evidence="10">
    <location>
        <begin position="94"/>
        <end position="420"/>
    </location>
</feature>
<dbReference type="EMBL" id="CAFZ01000183">
    <property type="protein sequence ID" value="CCA72794.1"/>
    <property type="molecule type" value="Genomic_DNA"/>
</dbReference>
<dbReference type="InterPro" id="IPR000169">
    <property type="entry name" value="Pept_cys_AS"/>
</dbReference>
<feature type="domain" description="ZZ-type" evidence="9">
    <location>
        <begin position="779"/>
        <end position="833"/>
    </location>
</feature>
<accession>G4TNA1</accession>
<feature type="domain" description="ZZ-type" evidence="9">
    <location>
        <begin position="652"/>
        <end position="706"/>
    </location>
</feature>
<dbReference type="InterPro" id="IPR022684">
    <property type="entry name" value="Calpain_cysteine_protease"/>
</dbReference>
<dbReference type="PANTHER" id="PTHR10183:SF425">
    <property type="entry name" value="CALPAIN-5"/>
    <property type="match status" value="1"/>
</dbReference>
<keyword evidence="7" id="KW-0378">Hydrolase</keyword>
<dbReference type="InterPro" id="IPR038765">
    <property type="entry name" value="Papain-like_cys_pep_sf"/>
</dbReference>
<feature type="active site" evidence="5 7">
    <location>
        <position position="341"/>
    </location>
</feature>
<evidence type="ECO:0000259" key="9">
    <source>
        <dbReference type="PROSITE" id="PS50135"/>
    </source>
</evidence>
<dbReference type="PROSITE" id="PS00139">
    <property type="entry name" value="THIOL_PROTEASE_CYS"/>
    <property type="match status" value="1"/>
</dbReference>
<dbReference type="Pfam" id="PF00648">
    <property type="entry name" value="Peptidase_C2"/>
    <property type="match status" value="1"/>
</dbReference>
<keyword evidence="4" id="KW-0862">Zinc</keyword>